<evidence type="ECO:0000313" key="3">
    <source>
        <dbReference type="EMBL" id="RUO71749.1"/>
    </source>
</evidence>
<feature type="region of interest" description="Disordered" evidence="1">
    <location>
        <begin position="319"/>
        <end position="339"/>
    </location>
</feature>
<feature type="compositionally biased region" description="Basic and acidic residues" evidence="1">
    <location>
        <begin position="330"/>
        <end position="339"/>
    </location>
</feature>
<comment type="caution">
    <text evidence="3">The sequence shown here is derived from an EMBL/GenBank/DDBJ whole genome shotgun (WGS) entry which is preliminary data.</text>
</comment>
<dbReference type="AlphaFoldDB" id="A0A432Z1M7"/>
<evidence type="ECO:0000313" key="4">
    <source>
        <dbReference type="Proteomes" id="UP000288058"/>
    </source>
</evidence>
<feature type="domain" description="GSCFA" evidence="2">
    <location>
        <begin position="40"/>
        <end position="307"/>
    </location>
</feature>
<dbReference type="InterPro" id="IPR014982">
    <property type="entry name" value="GSCFA"/>
</dbReference>
<proteinExistence type="predicted"/>
<organism evidence="3 4">
    <name type="scientific">Idiomarina ramblicola</name>
    <dbReference type="NCBI Taxonomy" id="263724"/>
    <lineage>
        <taxon>Bacteria</taxon>
        <taxon>Pseudomonadati</taxon>
        <taxon>Pseudomonadota</taxon>
        <taxon>Gammaproteobacteria</taxon>
        <taxon>Alteromonadales</taxon>
        <taxon>Idiomarinaceae</taxon>
        <taxon>Idiomarina</taxon>
    </lineage>
</organism>
<dbReference type="OrthoDB" id="369216at2"/>
<sequence>MNPYESLPDKAFWKTAVGSRSMFDIEQLWQPKFKLRPSDKIATYGSCFAQHIGKALRERGFNWLITEPKPPNLTAEQSSLFNYDVFSARTANIYTTSLLLQWVKWAQGEEVPDIFWEQNNRFIDPFRPKIEPHGFENLDELQRLRKVTINAFRHSVEQANYFVFTLGLTESWTDKNDFEYPMCPGTVAGDFDENQHLFENQSFDQIKSNLEEALNRMRKMNSKLKFILTVSPVPLTATNSGQHVLVATMRSKSILRSVAASLSEGTDYIDYFPSYEIINSTPFKGAFFEPNMRSVNPHGVEFVMSHFFCNFEDAINSSKEKANTSKPKVKQSDANRQDEHCEEALLDAFKK</sequence>
<name>A0A432Z1M7_9GAMM</name>
<accession>A0A432Z1M7</accession>
<reference evidence="4" key="1">
    <citation type="journal article" date="2018" name="Front. Microbiol.">
        <title>Genome-Based Analysis Reveals the Taxonomy and Diversity of the Family Idiomarinaceae.</title>
        <authorList>
            <person name="Liu Y."/>
            <person name="Lai Q."/>
            <person name="Shao Z."/>
        </authorList>
    </citation>
    <scope>NUCLEOTIDE SEQUENCE [LARGE SCALE GENOMIC DNA]</scope>
    <source>
        <strain evidence="4">R22</strain>
    </source>
</reference>
<keyword evidence="4" id="KW-1185">Reference proteome</keyword>
<evidence type="ECO:0000256" key="1">
    <source>
        <dbReference type="SAM" id="MobiDB-lite"/>
    </source>
</evidence>
<protein>
    <submittedName>
        <fullName evidence="3">GSCFA family protein</fullName>
    </submittedName>
</protein>
<evidence type="ECO:0000259" key="2">
    <source>
        <dbReference type="Pfam" id="PF08885"/>
    </source>
</evidence>
<gene>
    <name evidence="3" type="ORF">CWI78_04330</name>
</gene>
<dbReference type="Proteomes" id="UP000288058">
    <property type="component" value="Unassembled WGS sequence"/>
</dbReference>
<dbReference type="EMBL" id="PIQC01000003">
    <property type="protein sequence ID" value="RUO71749.1"/>
    <property type="molecule type" value="Genomic_DNA"/>
</dbReference>
<dbReference type="Pfam" id="PF08885">
    <property type="entry name" value="GSCFA"/>
    <property type="match status" value="1"/>
</dbReference>